<dbReference type="AlphaFoldDB" id="A0A918X8A8"/>
<evidence type="ECO:0000313" key="2">
    <source>
        <dbReference type="EMBL" id="GHD17351.1"/>
    </source>
</evidence>
<sequence length="88" mass="8973">MTTLASRRPLAPRSPLGRRGRPPGAKGVPPARAEPRAWGRAGKGAAPGGAEPPAPAHTGTAPDAPAPRTPEGPRPLPVHLTLTKEPHP</sequence>
<reference evidence="2" key="1">
    <citation type="journal article" date="2014" name="Int. J. Syst. Evol. Microbiol.">
        <title>Complete genome sequence of Corynebacterium casei LMG S-19264T (=DSM 44701T), isolated from a smear-ripened cheese.</title>
        <authorList>
            <consortium name="US DOE Joint Genome Institute (JGI-PGF)"/>
            <person name="Walter F."/>
            <person name="Albersmeier A."/>
            <person name="Kalinowski J."/>
            <person name="Ruckert C."/>
        </authorList>
    </citation>
    <scope>NUCLEOTIDE SEQUENCE</scope>
    <source>
        <strain evidence="2">JCM 4637</strain>
    </source>
</reference>
<proteinExistence type="predicted"/>
<accession>A0A918X8A8</accession>
<comment type="caution">
    <text evidence="2">The sequence shown here is derived from an EMBL/GenBank/DDBJ whole genome shotgun (WGS) entry which is preliminary data.</text>
</comment>
<feature type="compositionally biased region" description="Low complexity" evidence="1">
    <location>
        <begin position="22"/>
        <end position="40"/>
    </location>
</feature>
<dbReference type="EMBL" id="BMVC01000026">
    <property type="protein sequence ID" value="GHD17351.1"/>
    <property type="molecule type" value="Genomic_DNA"/>
</dbReference>
<feature type="region of interest" description="Disordered" evidence="1">
    <location>
        <begin position="1"/>
        <end position="88"/>
    </location>
</feature>
<organism evidence="2 3">
    <name type="scientific">Streptomyces finlayi</name>
    <dbReference type="NCBI Taxonomy" id="67296"/>
    <lineage>
        <taxon>Bacteria</taxon>
        <taxon>Bacillati</taxon>
        <taxon>Actinomycetota</taxon>
        <taxon>Actinomycetes</taxon>
        <taxon>Kitasatosporales</taxon>
        <taxon>Streptomycetaceae</taxon>
        <taxon>Streptomyces</taxon>
    </lineage>
</organism>
<protein>
    <submittedName>
        <fullName evidence="2">Uncharacterized protein</fullName>
    </submittedName>
</protein>
<evidence type="ECO:0000256" key="1">
    <source>
        <dbReference type="SAM" id="MobiDB-lite"/>
    </source>
</evidence>
<feature type="compositionally biased region" description="Low complexity" evidence="1">
    <location>
        <begin position="1"/>
        <end position="15"/>
    </location>
</feature>
<evidence type="ECO:0000313" key="3">
    <source>
        <dbReference type="Proteomes" id="UP000638353"/>
    </source>
</evidence>
<feature type="compositionally biased region" description="Pro residues" evidence="1">
    <location>
        <begin position="64"/>
        <end position="76"/>
    </location>
</feature>
<name>A0A918X8A8_9ACTN</name>
<dbReference type="Proteomes" id="UP000638353">
    <property type="component" value="Unassembled WGS sequence"/>
</dbReference>
<gene>
    <name evidence="2" type="ORF">GCM10010334_79180</name>
</gene>
<reference evidence="2" key="2">
    <citation type="submission" date="2020-09" db="EMBL/GenBank/DDBJ databases">
        <authorList>
            <person name="Sun Q."/>
            <person name="Ohkuma M."/>
        </authorList>
    </citation>
    <scope>NUCLEOTIDE SEQUENCE</scope>
    <source>
        <strain evidence="2">JCM 4637</strain>
    </source>
</reference>